<evidence type="ECO:0000313" key="3">
    <source>
        <dbReference type="Proteomes" id="UP000886721"/>
    </source>
</evidence>
<dbReference type="EMBL" id="DXEM01000031">
    <property type="protein sequence ID" value="HIX68358.1"/>
    <property type="molecule type" value="Genomic_DNA"/>
</dbReference>
<organism evidence="2 3">
    <name type="scientific">Candidatus Anaerostipes excrementavium</name>
    <dbReference type="NCBI Taxonomy" id="2838463"/>
    <lineage>
        <taxon>Bacteria</taxon>
        <taxon>Bacillati</taxon>
        <taxon>Bacillota</taxon>
        <taxon>Clostridia</taxon>
        <taxon>Lachnospirales</taxon>
        <taxon>Lachnospiraceae</taxon>
        <taxon>Anaerostipes</taxon>
    </lineage>
</organism>
<evidence type="ECO:0000313" key="2">
    <source>
        <dbReference type="EMBL" id="HIX68358.1"/>
    </source>
</evidence>
<reference evidence="2" key="1">
    <citation type="journal article" date="2021" name="PeerJ">
        <title>Extensive microbial diversity within the chicken gut microbiome revealed by metagenomics and culture.</title>
        <authorList>
            <person name="Gilroy R."/>
            <person name="Ravi A."/>
            <person name="Getino M."/>
            <person name="Pursley I."/>
            <person name="Horton D.L."/>
            <person name="Alikhan N.F."/>
            <person name="Baker D."/>
            <person name="Gharbi K."/>
            <person name="Hall N."/>
            <person name="Watson M."/>
            <person name="Adriaenssens E.M."/>
            <person name="Foster-Nyarko E."/>
            <person name="Jarju S."/>
            <person name="Secka A."/>
            <person name="Antonio M."/>
            <person name="Oren A."/>
            <person name="Chaudhuri R.R."/>
            <person name="La Ragione R."/>
            <person name="Hildebrand F."/>
            <person name="Pallen M.J."/>
        </authorList>
    </citation>
    <scope>NUCLEOTIDE SEQUENCE</scope>
    <source>
        <strain evidence="2">CHK191-13928</strain>
    </source>
</reference>
<dbReference type="InterPro" id="IPR036390">
    <property type="entry name" value="WH_DNA-bd_sf"/>
</dbReference>
<dbReference type="InterPro" id="IPR052509">
    <property type="entry name" value="Metal_resp_DNA-bind_regulator"/>
</dbReference>
<dbReference type="Pfam" id="PF03551">
    <property type="entry name" value="PadR"/>
    <property type="match status" value="1"/>
</dbReference>
<proteinExistence type="predicted"/>
<gene>
    <name evidence="2" type="ORF">H9735_09630</name>
</gene>
<dbReference type="PANTHER" id="PTHR33169">
    <property type="entry name" value="PADR-FAMILY TRANSCRIPTIONAL REGULATOR"/>
    <property type="match status" value="1"/>
</dbReference>
<comment type="caution">
    <text evidence="2">The sequence shown here is derived from an EMBL/GenBank/DDBJ whole genome shotgun (WGS) entry which is preliminary data.</text>
</comment>
<dbReference type="InterPro" id="IPR036388">
    <property type="entry name" value="WH-like_DNA-bd_sf"/>
</dbReference>
<dbReference type="SUPFAM" id="SSF46785">
    <property type="entry name" value="Winged helix' DNA-binding domain"/>
    <property type="match status" value="1"/>
</dbReference>
<protein>
    <submittedName>
        <fullName evidence="2">PadR family transcriptional regulator</fullName>
    </submittedName>
</protein>
<name>A0A9D1WWC2_9FIRM</name>
<evidence type="ECO:0000259" key="1">
    <source>
        <dbReference type="Pfam" id="PF03551"/>
    </source>
</evidence>
<feature type="domain" description="Transcription regulator PadR N-terminal" evidence="1">
    <location>
        <begin position="13"/>
        <end position="86"/>
    </location>
</feature>
<dbReference type="Gene3D" id="1.10.10.10">
    <property type="entry name" value="Winged helix-like DNA-binding domain superfamily/Winged helix DNA-binding domain"/>
    <property type="match status" value="1"/>
</dbReference>
<dbReference type="PANTHER" id="PTHR33169:SF14">
    <property type="entry name" value="TRANSCRIPTIONAL REGULATOR RV3488"/>
    <property type="match status" value="1"/>
</dbReference>
<dbReference type="AlphaFoldDB" id="A0A9D1WWC2"/>
<dbReference type="Proteomes" id="UP000886721">
    <property type="component" value="Unassembled WGS sequence"/>
</dbReference>
<reference evidence="2" key="2">
    <citation type="submission" date="2021-04" db="EMBL/GenBank/DDBJ databases">
        <authorList>
            <person name="Gilroy R."/>
        </authorList>
    </citation>
    <scope>NUCLEOTIDE SEQUENCE</scope>
    <source>
        <strain evidence="2">CHK191-13928</strain>
    </source>
</reference>
<dbReference type="InterPro" id="IPR005149">
    <property type="entry name" value="Tscrpt_reg_PadR_N"/>
</dbReference>
<sequence>MANRNLYRLEMLLLKILEEGDCYGYQLSQSVKKRSNGQIKIAEGTMYPILYKLEDQGFISNYKELVGKRQTRVYYHLEPSGKEHLDSLIQDYYTLTDAIASILGPRIKA</sequence>
<accession>A0A9D1WWC2</accession>